<dbReference type="AlphaFoldDB" id="A0A6J4I513"/>
<reference evidence="1" key="1">
    <citation type="submission" date="2020-02" db="EMBL/GenBank/DDBJ databases">
        <authorList>
            <person name="Meier V. D."/>
        </authorList>
    </citation>
    <scope>NUCLEOTIDE SEQUENCE</scope>
    <source>
        <strain evidence="1">AVDCRST_MAG95</strain>
    </source>
</reference>
<proteinExistence type="predicted"/>
<name>A0A6J4I513_9BACT</name>
<protein>
    <submittedName>
        <fullName evidence="1">Uncharacterized protein</fullName>
    </submittedName>
</protein>
<sequence>MHFSRYNPKYTPAAFLVNVPEWGIFRKSGYGKFCPIYLRKSCSKSERKLYQNRTISQNKRRLFVPINLIFNRLYNWHFSY</sequence>
<gene>
    <name evidence="1" type="ORF">AVDCRST_MAG95-1413</name>
</gene>
<accession>A0A6J4I513</accession>
<dbReference type="EMBL" id="CADCTJ010000440">
    <property type="protein sequence ID" value="CAA9240669.1"/>
    <property type="molecule type" value="Genomic_DNA"/>
</dbReference>
<organism evidence="1">
    <name type="scientific">uncultured Adhaeribacter sp</name>
    <dbReference type="NCBI Taxonomy" id="448109"/>
    <lineage>
        <taxon>Bacteria</taxon>
        <taxon>Pseudomonadati</taxon>
        <taxon>Bacteroidota</taxon>
        <taxon>Cytophagia</taxon>
        <taxon>Cytophagales</taxon>
        <taxon>Hymenobacteraceae</taxon>
        <taxon>Adhaeribacter</taxon>
        <taxon>environmental samples</taxon>
    </lineage>
</organism>
<evidence type="ECO:0000313" key="1">
    <source>
        <dbReference type="EMBL" id="CAA9240669.1"/>
    </source>
</evidence>